<dbReference type="InterPro" id="IPR052664">
    <property type="entry name" value="BTB-MATH_domain_protein"/>
</dbReference>
<protein>
    <recommendedName>
        <fullName evidence="2">BTB domain-containing protein</fullName>
    </recommendedName>
</protein>
<organism evidence="3 4">
    <name type="scientific">Rhizoctonia solani</name>
    <dbReference type="NCBI Taxonomy" id="456999"/>
    <lineage>
        <taxon>Eukaryota</taxon>
        <taxon>Fungi</taxon>
        <taxon>Dikarya</taxon>
        <taxon>Basidiomycota</taxon>
        <taxon>Agaricomycotina</taxon>
        <taxon>Agaricomycetes</taxon>
        <taxon>Cantharellales</taxon>
        <taxon>Ceratobasidiaceae</taxon>
        <taxon>Rhizoctonia</taxon>
    </lineage>
</organism>
<dbReference type="SMART" id="SM00225">
    <property type="entry name" value="BTB"/>
    <property type="match status" value="2"/>
</dbReference>
<dbReference type="EMBL" id="CAJMWY010001987">
    <property type="protein sequence ID" value="CAE6479407.1"/>
    <property type="molecule type" value="Genomic_DNA"/>
</dbReference>
<sequence length="474" mass="52910">MIKGGPATSTGRTGHWVVNFVEEKSGTESGGNPQEIPRAEASESLERHPEFFLDDTLVTIQIGKTLFKVHKYQLTKSEVFSDMFKIPSPKGGGPDEGSSPEHPIKLDGVAASDFAVLLRVLYASQFSSSQLVPEASLIIPAFRLANMFNFSDLRTHLLPLAEKSLDDVDKIVFAREFDIKEWVKNPTVSYLALASIVPLRDGRDKPDEVPSAETSEIFDRHPKFFFDNVLVSIRVENTLFNVHKYQLAKSEVFSDMFKVPKAKDGEPEEGSSPERPIVMKGVAASDFAALLTFLYANQFSSEQPTPEASCIIPAYRLAHMFNFSELCAYLLPFAEEHLDDVDKIVFAKEFDAREWLASAHVGLCQREEPLSHQEANKLGVDSVLIISHMREKHRNQNRTASLLPTRYYCYACSGMTYHNNGFTCYGCNSNHGLGYLRYNGPGRLAQNGGVMVDDMGIEEGVNQWVEDVFAAKCE</sequence>
<dbReference type="Gene3D" id="3.30.710.10">
    <property type="entry name" value="Potassium Channel Kv1.1, Chain A"/>
    <property type="match status" value="2"/>
</dbReference>
<dbReference type="InterPro" id="IPR011333">
    <property type="entry name" value="SKP1/BTB/POZ_sf"/>
</dbReference>
<feature type="region of interest" description="Disordered" evidence="1">
    <location>
        <begin position="24"/>
        <end position="43"/>
    </location>
</feature>
<dbReference type="CDD" id="cd18186">
    <property type="entry name" value="BTB_POZ_ZBTB_KLHL-like"/>
    <property type="match status" value="2"/>
</dbReference>
<feature type="domain" description="BTB" evidence="2">
    <location>
        <begin position="227"/>
        <end position="303"/>
    </location>
</feature>
<evidence type="ECO:0000313" key="4">
    <source>
        <dbReference type="Proteomes" id="UP000663861"/>
    </source>
</evidence>
<feature type="domain" description="BTB" evidence="2">
    <location>
        <begin position="54"/>
        <end position="130"/>
    </location>
</feature>
<dbReference type="Proteomes" id="UP000663861">
    <property type="component" value="Unassembled WGS sequence"/>
</dbReference>
<comment type="caution">
    <text evidence="3">The sequence shown here is derived from an EMBL/GenBank/DDBJ whole genome shotgun (WGS) entry which is preliminary data.</text>
</comment>
<dbReference type="PANTHER" id="PTHR22743:SF165">
    <property type="entry name" value="BTB AND MATH DOMAIN CONTAINING-RELATED"/>
    <property type="match status" value="1"/>
</dbReference>
<evidence type="ECO:0000313" key="3">
    <source>
        <dbReference type="EMBL" id="CAE6479407.1"/>
    </source>
</evidence>
<dbReference type="SUPFAM" id="SSF54695">
    <property type="entry name" value="POZ domain"/>
    <property type="match status" value="2"/>
</dbReference>
<dbReference type="AlphaFoldDB" id="A0A8H3H1S8"/>
<accession>A0A8H3H1S8</accession>
<dbReference type="Pfam" id="PF00651">
    <property type="entry name" value="BTB"/>
    <property type="match status" value="2"/>
</dbReference>
<name>A0A8H3H1S8_9AGAM</name>
<evidence type="ECO:0000256" key="1">
    <source>
        <dbReference type="SAM" id="MobiDB-lite"/>
    </source>
</evidence>
<reference evidence="3" key="1">
    <citation type="submission" date="2021-01" db="EMBL/GenBank/DDBJ databases">
        <authorList>
            <person name="Kaushik A."/>
        </authorList>
    </citation>
    <scope>NUCLEOTIDE SEQUENCE</scope>
    <source>
        <strain evidence="3">AG4-RS23</strain>
    </source>
</reference>
<gene>
    <name evidence="3" type="ORF">RDB_LOCUS96051</name>
</gene>
<dbReference type="PANTHER" id="PTHR22743">
    <property type="entry name" value="MEPRIN/TRAF-LIKE MATH FAMILY-C.ELEGANS"/>
    <property type="match status" value="1"/>
</dbReference>
<dbReference type="PROSITE" id="PS50097">
    <property type="entry name" value="BTB"/>
    <property type="match status" value="2"/>
</dbReference>
<evidence type="ECO:0000259" key="2">
    <source>
        <dbReference type="PROSITE" id="PS50097"/>
    </source>
</evidence>
<dbReference type="InterPro" id="IPR000210">
    <property type="entry name" value="BTB/POZ_dom"/>
</dbReference>
<proteinExistence type="predicted"/>